<accession>A0A3E1AYZ2</accession>
<dbReference type="AlphaFoldDB" id="A0A3E1AYZ2"/>
<evidence type="ECO:0000313" key="8">
    <source>
        <dbReference type="Proteomes" id="UP000256748"/>
    </source>
</evidence>
<keyword evidence="3" id="KW-0479">Metal-binding</keyword>
<evidence type="ECO:0000256" key="4">
    <source>
        <dbReference type="ARBA" id="ARBA00022833"/>
    </source>
</evidence>
<dbReference type="PANTHER" id="PTHR30096">
    <property type="entry name" value="4,5-DOPA DIOXYGENASE EXTRADIOL-LIKE PROTEIN"/>
    <property type="match status" value="1"/>
</dbReference>
<dbReference type="EMBL" id="NAOO01000045">
    <property type="protein sequence ID" value="RFB82190.1"/>
    <property type="molecule type" value="Genomic_DNA"/>
</dbReference>
<evidence type="ECO:0000259" key="6">
    <source>
        <dbReference type="Pfam" id="PF02900"/>
    </source>
</evidence>
<dbReference type="Gene3D" id="3.40.830.10">
    <property type="entry name" value="LigB-like"/>
    <property type="match status" value="1"/>
</dbReference>
<dbReference type="InterPro" id="IPR014436">
    <property type="entry name" value="Extradiol_dOase_DODA"/>
</dbReference>
<evidence type="ECO:0000256" key="3">
    <source>
        <dbReference type="ARBA" id="ARBA00022723"/>
    </source>
</evidence>
<keyword evidence="4" id="KW-0862">Zinc</keyword>
<proteinExistence type="inferred from homology"/>
<evidence type="ECO:0000313" key="7">
    <source>
        <dbReference type="EMBL" id="RFB82190.1"/>
    </source>
</evidence>
<comment type="caution">
    <text evidence="7">The sequence shown here is derived from an EMBL/GenBank/DDBJ whole genome shotgun (WGS) entry which is preliminary data.</text>
</comment>
<dbReference type="SUPFAM" id="SSF53213">
    <property type="entry name" value="LigB-like"/>
    <property type="match status" value="1"/>
</dbReference>
<dbReference type="Pfam" id="PF02900">
    <property type="entry name" value="LigB"/>
    <property type="match status" value="1"/>
</dbReference>
<dbReference type="CDD" id="cd07363">
    <property type="entry name" value="45_DOPA_Dioxygenase"/>
    <property type="match status" value="1"/>
</dbReference>
<dbReference type="GO" id="GO:0008270">
    <property type="term" value="F:zinc ion binding"/>
    <property type="evidence" value="ECO:0007669"/>
    <property type="project" value="InterPro"/>
</dbReference>
<reference evidence="7 8" key="1">
    <citation type="submission" date="2017-03" db="EMBL/GenBank/DDBJ databases">
        <title>Genome analysis of Rhizobial strains effectives or ineffectives for nitrogen fixation isolated from bean seeds.</title>
        <authorList>
            <person name="Peralta H."/>
            <person name="Aguilar-Vera A."/>
            <person name="Mora Y."/>
            <person name="Vargas-Lagunas C."/>
            <person name="Girard L."/>
            <person name="Mora J."/>
        </authorList>
    </citation>
    <scope>NUCLEOTIDE SEQUENCE [LARGE SCALE GENOMIC DNA]</scope>
    <source>
        <strain evidence="7 8">CCGM5</strain>
    </source>
</reference>
<comment type="cofactor">
    <cofactor evidence="1">
        <name>Zn(2+)</name>
        <dbReference type="ChEBI" id="CHEBI:29105"/>
    </cofactor>
</comment>
<organism evidence="7 8">
    <name type="scientific">Rhizobium leguminosarum bv. trifolii</name>
    <dbReference type="NCBI Taxonomy" id="386"/>
    <lineage>
        <taxon>Bacteria</taxon>
        <taxon>Pseudomonadati</taxon>
        <taxon>Pseudomonadota</taxon>
        <taxon>Alphaproteobacteria</taxon>
        <taxon>Hyphomicrobiales</taxon>
        <taxon>Rhizobiaceae</taxon>
        <taxon>Rhizobium/Agrobacterium group</taxon>
        <taxon>Rhizobium</taxon>
    </lineage>
</organism>
<dbReference type="Proteomes" id="UP000256748">
    <property type="component" value="Unassembled WGS sequence"/>
</dbReference>
<dbReference type="GO" id="GO:0016702">
    <property type="term" value="F:oxidoreductase activity, acting on single donors with incorporation of molecular oxygen, incorporation of two atoms of oxygen"/>
    <property type="evidence" value="ECO:0007669"/>
    <property type="project" value="UniProtKB-ARBA"/>
</dbReference>
<dbReference type="PIRSF" id="PIRSF006157">
    <property type="entry name" value="Doxgns_DODA"/>
    <property type="match status" value="1"/>
</dbReference>
<dbReference type="GO" id="GO:0008198">
    <property type="term" value="F:ferrous iron binding"/>
    <property type="evidence" value="ECO:0007669"/>
    <property type="project" value="InterPro"/>
</dbReference>
<keyword evidence="7" id="KW-0223">Dioxygenase</keyword>
<keyword evidence="5" id="KW-0560">Oxidoreductase</keyword>
<name>A0A3E1AYZ2_RHILT</name>
<dbReference type="InterPro" id="IPR004183">
    <property type="entry name" value="Xdiol_dOase_suB"/>
</dbReference>
<evidence type="ECO:0000256" key="2">
    <source>
        <dbReference type="ARBA" id="ARBA00007581"/>
    </source>
</evidence>
<evidence type="ECO:0000256" key="1">
    <source>
        <dbReference type="ARBA" id="ARBA00001947"/>
    </source>
</evidence>
<dbReference type="PANTHER" id="PTHR30096:SF0">
    <property type="entry name" value="4,5-DOPA DIOXYGENASE EXTRADIOL-LIKE PROTEIN"/>
    <property type="match status" value="1"/>
</dbReference>
<evidence type="ECO:0000256" key="5">
    <source>
        <dbReference type="ARBA" id="ARBA00023002"/>
    </source>
</evidence>
<gene>
    <name evidence="7" type="ORF">B5K10_31295</name>
</gene>
<protein>
    <submittedName>
        <fullName evidence="7">Dioxygenase</fullName>
    </submittedName>
</protein>
<feature type="domain" description="Extradiol ring-cleavage dioxygenase class III enzyme subunit B" evidence="6">
    <location>
        <begin position="21"/>
        <end position="259"/>
    </location>
</feature>
<comment type="similarity">
    <text evidence="2">Belongs to the DODA-type extradiol aromatic ring-opening dioxygenase family.</text>
</comment>
<sequence>MLVAMMRRTIPVTNSRLPTYFVSHGGGPWPYMTGEFRRNFDVLEQSLVDMRAELGDAPKAILVVSGHWEEDGFAISSGVKPGMVYDYYGFPEHLYHITYNAPGSPDLANRVQHLLRASGIEAVLDPTRGYDHGTFSIMKPLYPEESIPVVQLSLDAGYDPALHISVGRALAPLRDEGVLIIGSGLSYHNLSAMRGTGGYEPSRRFDAWLQETLVHTACDKRTERLIEWQQAPAARAAHPREDHLIPLMVVVGAAENEAGATTYHQKDFAGGLTASSFRFGRVPSIPQLHGDAQ</sequence>